<keyword evidence="2" id="KW-1185">Reference proteome</keyword>
<comment type="caution">
    <text evidence="1">The sequence shown here is derived from an EMBL/GenBank/DDBJ whole genome shotgun (WGS) entry which is preliminary data.</text>
</comment>
<organism evidence="1 2">
    <name type="scientific">Pseudoalteromonas spongiae</name>
    <dbReference type="NCBI Taxonomy" id="298657"/>
    <lineage>
        <taxon>Bacteria</taxon>
        <taxon>Pseudomonadati</taxon>
        <taxon>Pseudomonadota</taxon>
        <taxon>Gammaproteobacteria</taxon>
        <taxon>Alteromonadales</taxon>
        <taxon>Pseudoalteromonadaceae</taxon>
        <taxon>Pseudoalteromonas</taxon>
    </lineage>
</organism>
<reference evidence="1 2" key="1">
    <citation type="submission" date="2023-12" db="EMBL/GenBank/DDBJ databases">
        <title>Friends and Foes: Symbiotic and Algicidal bacterial influence on Karenia brevis blooms.</title>
        <authorList>
            <person name="Fei C."/>
            <person name="Mohamed A.R."/>
            <person name="Booker A."/>
            <person name="Arshad M."/>
            <person name="Klass S."/>
            <person name="Ahn S."/>
            <person name="Gilbert P.M."/>
            <person name="Heil C.A."/>
            <person name="Martinez J.M."/>
            <person name="Amin S.A."/>
        </authorList>
    </citation>
    <scope>NUCLEOTIDE SEQUENCE [LARGE SCALE GENOMIC DNA]</scope>
    <source>
        <strain evidence="1 2">CE15</strain>
    </source>
</reference>
<name>A0ABU8EUL3_9GAMM</name>
<proteinExistence type="predicted"/>
<sequence>MNKTLGLFIICFLAPALTAFLALKFDWLEPAQTNFGHFVENEQKIEKWPAESQLKWSLVTLSEEVCTQHCETRKQLIKNVFDVLGKHNLYVGAFSLSSSQQALQLTNLTAHENAVTQLENQTLAIESDAIYLVDHHGLIVLEYPVNYQLQSDNNMKRGLIKDLKKLLNYSRSRA</sequence>
<gene>
    <name evidence="1" type="ORF">WAE96_13375</name>
</gene>
<dbReference type="EMBL" id="JBAWKS010000001">
    <property type="protein sequence ID" value="MEI4550655.1"/>
    <property type="molecule type" value="Genomic_DNA"/>
</dbReference>
<evidence type="ECO:0000313" key="2">
    <source>
        <dbReference type="Proteomes" id="UP001382455"/>
    </source>
</evidence>
<dbReference type="RefSeq" id="WP_336435766.1">
    <property type="nucleotide sequence ID" value="NZ_JBAWKS010000001.1"/>
</dbReference>
<evidence type="ECO:0008006" key="3">
    <source>
        <dbReference type="Google" id="ProtNLM"/>
    </source>
</evidence>
<dbReference type="Proteomes" id="UP001382455">
    <property type="component" value="Unassembled WGS sequence"/>
</dbReference>
<protein>
    <recommendedName>
        <fullName evidence="3">Transmembrane cytochrome oxidase associated protein</fullName>
    </recommendedName>
</protein>
<accession>A0ABU8EUL3</accession>
<evidence type="ECO:0000313" key="1">
    <source>
        <dbReference type="EMBL" id="MEI4550655.1"/>
    </source>
</evidence>